<sequence length="634" mass="72052">MPLTARQRSIHNKNGAKRSASFSKGKRIRKSSEGEYLYTNAPTDLRSIAYPGGAVALALLLTARLAAAYWGHIADCDETYNYWEPLHYLVYGNGLQTWEYSPVYAIRSYMPLWLFAVPAKILSYMMTPVSVFFTLRALLAVLTACAELMFYKAVCHEFGVHVGRVWLCLTLPAAGCFASSAAMLPSAWSSALVSAALACWWRRRYPLAVLFTAATALLSWPFTALLGVPIAIDMLLLKQQYMDFFKWSFIALITLLLPTVLVDSWHYGRLVVAPWNIVAYNIFTEHGPDLYGVEPWTYYFVNGFLNFNIVWVMSLSAPVLLLASAAACRSSRAAFCAPYWLSLAPLALWLAVFVAQPHKEESRTRRRGQCPRAPYWLSLAPLALWLAVFVAQPHKEERFLYPVYSMIVLAGAISIDCLQKLTFAVGTEIFRWRKERERRHYLVYTGPLVVMIVLLAGLGSVSRITALYNHYHGPMTILRHLPDDQSSRMNVCFGKDWYRSPSSFHLPEKFRIRFIPSEFNGQLPAPFHEGHNATRIIHPYFNDLNKGDNRTYVQPNECHYLVDSDIGTPTKLQPPYHKNVNTWEIIASVPILDASRSHKIFRAFYVPVLSNKNIVYANLYLLKNKIIKYLGTNV</sequence>
<feature type="region of interest" description="Disordered" evidence="11">
    <location>
        <begin position="1"/>
        <end position="27"/>
    </location>
</feature>
<feature type="transmembrane region" description="Helical" evidence="10">
    <location>
        <begin position="133"/>
        <end position="154"/>
    </location>
</feature>
<evidence type="ECO:0000256" key="10">
    <source>
        <dbReference type="RuleBase" id="RU363075"/>
    </source>
</evidence>
<keyword evidence="9 10" id="KW-0472">Membrane</keyword>
<evidence type="ECO:0000256" key="6">
    <source>
        <dbReference type="ARBA" id="ARBA00022692"/>
    </source>
</evidence>
<dbReference type="Pfam" id="PF03901">
    <property type="entry name" value="Glyco_transf_22"/>
    <property type="match status" value="2"/>
</dbReference>
<evidence type="ECO:0000256" key="3">
    <source>
        <dbReference type="ARBA" id="ARBA00007063"/>
    </source>
</evidence>
<comment type="caution">
    <text evidence="12">The sequence shown here is derived from an EMBL/GenBank/DDBJ whole genome shotgun (WGS) entry which is preliminary data.</text>
</comment>
<feature type="transmembrane region" description="Helical" evidence="10">
    <location>
        <begin position="296"/>
        <end position="317"/>
    </location>
</feature>
<dbReference type="EC" id="2.4.1.-" evidence="10"/>
<feature type="transmembrane region" description="Helical" evidence="10">
    <location>
        <begin position="375"/>
        <end position="393"/>
    </location>
</feature>
<evidence type="ECO:0000256" key="2">
    <source>
        <dbReference type="ARBA" id="ARBA00004922"/>
    </source>
</evidence>
<feature type="transmembrane region" description="Helical" evidence="10">
    <location>
        <begin position="337"/>
        <end position="355"/>
    </location>
</feature>
<keyword evidence="4 10" id="KW-0328">Glycosyltransferase</keyword>
<dbReference type="GO" id="GO:0005789">
    <property type="term" value="C:endoplasmic reticulum membrane"/>
    <property type="evidence" value="ECO:0007669"/>
    <property type="project" value="UniProtKB-SubCell"/>
</dbReference>
<evidence type="ECO:0000256" key="9">
    <source>
        <dbReference type="ARBA" id="ARBA00023136"/>
    </source>
</evidence>
<gene>
    <name evidence="12" type="ORF">EEDITHA_LOCUS14420</name>
</gene>
<dbReference type="GO" id="GO:0006487">
    <property type="term" value="P:protein N-linked glycosylation"/>
    <property type="evidence" value="ECO:0007669"/>
    <property type="project" value="TreeGrafter"/>
</dbReference>
<protein>
    <recommendedName>
        <fullName evidence="10">Mannosyltransferase</fullName>
        <ecNumber evidence="10">2.4.1.-</ecNumber>
    </recommendedName>
</protein>
<comment type="pathway">
    <text evidence="2">Protein modification; protein glycosylation.</text>
</comment>
<accession>A0AAU9UK87</accession>
<evidence type="ECO:0000313" key="12">
    <source>
        <dbReference type="EMBL" id="CAH2099446.1"/>
    </source>
</evidence>
<keyword evidence="5" id="KW-0808">Transferase</keyword>
<comment type="subcellular location">
    <subcellularLocation>
        <location evidence="1 10">Endoplasmic reticulum membrane</location>
        <topology evidence="1 10">Multi-pass membrane protein</topology>
    </subcellularLocation>
</comment>
<feature type="transmembrane region" description="Helical" evidence="10">
    <location>
        <begin position="244"/>
        <end position="261"/>
    </location>
</feature>
<evidence type="ECO:0000256" key="5">
    <source>
        <dbReference type="ARBA" id="ARBA00022679"/>
    </source>
</evidence>
<keyword evidence="13" id="KW-1185">Reference proteome</keyword>
<dbReference type="InterPro" id="IPR005599">
    <property type="entry name" value="GPI_mannosylTrfase"/>
</dbReference>
<keyword evidence="6 10" id="KW-0812">Transmembrane</keyword>
<reference evidence="12" key="1">
    <citation type="submission" date="2022-03" db="EMBL/GenBank/DDBJ databases">
        <authorList>
            <person name="Tunstrom K."/>
        </authorList>
    </citation>
    <scope>NUCLEOTIDE SEQUENCE</scope>
</reference>
<comment type="similarity">
    <text evidence="3 10">Belongs to the glycosyltransferase 22 family.</text>
</comment>
<evidence type="ECO:0000313" key="13">
    <source>
        <dbReference type="Proteomes" id="UP001153954"/>
    </source>
</evidence>
<dbReference type="PANTHER" id="PTHR22760:SF2">
    <property type="entry name" value="ALPHA-1,2-MANNOSYLTRANSFERASE ALG9"/>
    <property type="match status" value="1"/>
</dbReference>
<keyword evidence="8 10" id="KW-1133">Transmembrane helix</keyword>
<name>A0AAU9UK87_EUPED</name>
<evidence type="ECO:0000256" key="4">
    <source>
        <dbReference type="ARBA" id="ARBA00022676"/>
    </source>
</evidence>
<evidence type="ECO:0000256" key="1">
    <source>
        <dbReference type="ARBA" id="ARBA00004477"/>
    </source>
</evidence>
<proteinExistence type="inferred from homology"/>
<dbReference type="AlphaFoldDB" id="A0AAU9UK87"/>
<evidence type="ECO:0000256" key="7">
    <source>
        <dbReference type="ARBA" id="ARBA00022824"/>
    </source>
</evidence>
<keyword evidence="7 10" id="KW-0256">Endoplasmic reticulum</keyword>
<feature type="transmembrane region" description="Helical" evidence="10">
    <location>
        <begin position="208"/>
        <end position="232"/>
    </location>
</feature>
<organism evidence="12 13">
    <name type="scientific">Euphydryas editha</name>
    <name type="common">Edith's checkerspot</name>
    <dbReference type="NCBI Taxonomy" id="104508"/>
    <lineage>
        <taxon>Eukaryota</taxon>
        <taxon>Metazoa</taxon>
        <taxon>Ecdysozoa</taxon>
        <taxon>Arthropoda</taxon>
        <taxon>Hexapoda</taxon>
        <taxon>Insecta</taxon>
        <taxon>Pterygota</taxon>
        <taxon>Neoptera</taxon>
        <taxon>Endopterygota</taxon>
        <taxon>Lepidoptera</taxon>
        <taxon>Glossata</taxon>
        <taxon>Ditrysia</taxon>
        <taxon>Papilionoidea</taxon>
        <taxon>Nymphalidae</taxon>
        <taxon>Nymphalinae</taxon>
        <taxon>Euphydryas</taxon>
    </lineage>
</organism>
<dbReference type="EMBL" id="CAKOGL010000022">
    <property type="protein sequence ID" value="CAH2099446.1"/>
    <property type="molecule type" value="Genomic_DNA"/>
</dbReference>
<dbReference type="GO" id="GO:0000026">
    <property type="term" value="F:alpha-1,2-mannosyltransferase activity"/>
    <property type="evidence" value="ECO:0007669"/>
    <property type="project" value="TreeGrafter"/>
</dbReference>
<feature type="transmembrane region" description="Helical" evidence="10">
    <location>
        <begin position="166"/>
        <end position="188"/>
    </location>
</feature>
<feature type="transmembrane region" description="Helical" evidence="10">
    <location>
        <begin position="441"/>
        <end position="461"/>
    </location>
</feature>
<evidence type="ECO:0000256" key="11">
    <source>
        <dbReference type="SAM" id="MobiDB-lite"/>
    </source>
</evidence>
<evidence type="ECO:0000256" key="8">
    <source>
        <dbReference type="ARBA" id="ARBA00022989"/>
    </source>
</evidence>
<dbReference type="Proteomes" id="UP001153954">
    <property type="component" value="Unassembled WGS sequence"/>
</dbReference>
<dbReference type="PANTHER" id="PTHR22760">
    <property type="entry name" value="GLYCOSYLTRANSFERASE"/>
    <property type="match status" value="1"/>
</dbReference>